<dbReference type="eggNOG" id="ENOG5032K4G">
    <property type="taxonomic scope" value="Bacteria"/>
</dbReference>
<accession>A0A0A2VB21</accession>
<comment type="caution">
    <text evidence="1">The sequence shown here is derived from an EMBL/GenBank/DDBJ whole genome shotgun (WGS) entry which is preliminary data.</text>
</comment>
<sequence>MNIKQWFSTYFTNHAETSEAHWNEALRTHYFKTTKDKAFPQLEDYYNNSSKYKLVSSSIEHGEMSLQTVKGKKAFIVVSIVMVQPYRTAVDYSVTTESALPFDFGHSHKLIQRQHEEIKGILPFLETGMAHKM</sequence>
<dbReference type="AlphaFoldDB" id="A0A0A2VB21"/>
<evidence type="ECO:0000313" key="2">
    <source>
        <dbReference type="Proteomes" id="UP000030153"/>
    </source>
</evidence>
<evidence type="ECO:0008006" key="3">
    <source>
        <dbReference type="Google" id="ProtNLM"/>
    </source>
</evidence>
<proteinExistence type="predicted"/>
<dbReference type="STRING" id="1385513.N780_02360"/>
<gene>
    <name evidence="1" type="ORF">N780_02360</name>
</gene>
<dbReference type="EMBL" id="AVBG01000009">
    <property type="protein sequence ID" value="KGP90850.1"/>
    <property type="molecule type" value="Genomic_DNA"/>
</dbReference>
<dbReference type="OrthoDB" id="2353056at2"/>
<keyword evidence="2" id="KW-1185">Reference proteome</keyword>
<protein>
    <recommendedName>
        <fullName evidence="3">Cytosolic protein</fullName>
    </recommendedName>
</protein>
<name>A0A0A2VB21_9BACI</name>
<organism evidence="1 2">
    <name type="scientific">Pontibacillus chungwhensis BH030062</name>
    <dbReference type="NCBI Taxonomy" id="1385513"/>
    <lineage>
        <taxon>Bacteria</taxon>
        <taxon>Bacillati</taxon>
        <taxon>Bacillota</taxon>
        <taxon>Bacilli</taxon>
        <taxon>Bacillales</taxon>
        <taxon>Bacillaceae</taxon>
        <taxon>Pontibacillus</taxon>
    </lineage>
</organism>
<dbReference type="Proteomes" id="UP000030153">
    <property type="component" value="Unassembled WGS sequence"/>
</dbReference>
<dbReference type="RefSeq" id="WP_036784463.1">
    <property type="nucleotide sequence ID" value="NZ_AVBG01000009.1"/>
</dbReference>
<reference evidence="1 2" key="1">
    <citation type="submission" date="2013-08" db="EMBL/GenBank/DDBJ databases">
        <title>Genome of Pontibacillus chungwhensis.</title>
        <authorList>
            <person name="Wang Q."/>
            <person name="Wang G."/>
        </authorList>
    </citation>
    <scope>NUCLEOTIDE SEQUENCE [LARGE SCALE GENOMIC DNA]</scope>
    <source>
        <strain evidence="1 2">BH030062</strain>
    </source>
</reference>
<evidence type="ECO:0000313" key="1">
    <source>
        <dbReference type="EMBL" id="KGP90850.1"/>
    </source>
</evidence>